<proteinExistence type="predicted"/>
<organism evidence="1 2">
    <name type="scientific">Characodon lateralis</name>
    <dbReference type="NCBI Taxonomy" id="208331"/>
    <lineage>
        <taxon>Eukaryota</taxon>
        <taxon>Metazoa</taxon>
        <taxon>Chordata</taxon>
        <taxon>Craniata</taxon>
        <taxon>Vertebrata</taxon>
        <taxon>Euteleostomi</taxon>
        <taxon>Actinopterygii</taxon>
        <taxon>Neopterygii</taxon>
        <taxon>Teleostei</taxon>
        <taxon>Neoteleostei</taxon>
        <taxon>Acanthomorphata</taxon>
        <taxon>Ovalentaria</taxon>
        <taxon>Atherinomorphae</taxon>
        <taxon>Cyprinodontiformes</taxon>
        <taxon>Goodeidae</taxon>
        <taxon>Characodon</taxon>
    </lineage>
</organism>
<reference evidence="1 2" key="1">
    <citation type="submission" date="2021-06" db="EMBL/GenBank/DDBJ databases">
        <authorList>
            <person name="Palmer J.M."/>
        </authorList>
    </citation>
    <scope>NUCLEOTIDE SEQUENCE [LARGE SCALE GENOMIC DNA]</scope>
    <source>
        <strain evidence="1 2">CL_MEX2019</strain>
        <tissue evidence="1">Muscle</tissue>
    </source>
</reference>
<gene>
    <name evidence="1" type="ORF">CHARACLAT_003923</name>
</gene>
<evidence type="ECO:0000313" key="2">
    <source>
        <dbReference type="Proteomes" id="UP001352852"/>
    </source>
</evidence>
<comment type="caution">
    <text evidence="1">The sequence shown here is derived from an EMBL/GenBank/DDBJ whole genome shotgun (WGS) entry which is preliminary data.</text>
</comment>
<dbReference type="Proteomes" id="UP001352852">
    <property type="component" value="Unassembled WGS sequence"/>
</dbReference>
<accession>A0ABU7D4L2</accession>
<keyword evidence="2" id="KW-1185">Reference proteome</keyword>
<dbReference type="EMBL" id="JAHUTJ010016570">
    <property type="protein sequence ID" value="MED6269857.1"/>
    <property type="molecule type" value="Genomic_DNA"/>
</dbReference>
<name>A0ABU7D4L2_9TELE</name>
<sequence length="68" mass="7589">MALKDWNCSSLFLSLKDFLPGLPCIWLSSPPQHDVDTTLFHCGEGVIRDIGQVCSVLRLEVIWTDSPS</sequence>
<evidence type="ECO:0000313" key="1">
    <source>
        <dbReference type="EMBL" id="MED6269857.1"/>
    </source>
</evidence>
<protein>
    <submittedName>
        <fullName evidence="1">Uncharacterized protein</fullName>
    </submittedName>
</protein>